<accession>A0A7H9EIY0</accession>
<evidence type="ECO:0000313" key="3">
    <source>
        <dbReference type="Proteomes" id="UP000510886"/>
    </source>
</evidence>
<dbReference type="EMBL" id="CP047418">
    <property type="protein sequence ID" value="QLL77581.1"/>
    <property type="molecule type" value="Genomic_DNA"/>
</dbReference>
<dbReference type="InterPro" id="IPR012340">
    <property type="entry name" value="NA-bd_OB-fold"/>
</dbReference>
<dbReference type="InterPro" id="IPR050437">
    <property type="entry name" value="Ribos_protein_bS1-like"/>
</dbReference>
<sequence length="132" mass="15361">MRYRIGMVIEGKVTGIQPYGAFVSLDNDTQGLIHISECRNGYISDIYDLLQVGQRVRVMIIDIDEYTQKISLSLRCLEKKFDFYHTNVAPNQYKHYWTNRHVEEGFAPIADRLDEWVEQALADIDKKSEKSS</sequence>
<dbReference type="SMART" id="SM00316">
    <property type="entry name" value="S1"/>
    <property type="match status" value="1"/>
</dbReference>
<dbReference type="NCBIfam" id="NF040579">
    <property type="entry name" value="S1_dom_CvfD"/>
    <property type="match status" value="1"/>
</dbReference>
<proteinExistence type="predicted"/>
<reference evidence="2 3" key="1">
    <citation type="submission" date="2020-01" db="EMBL/GenBank/DDBJ databases">
        <title>Complete and circular genome sequences of six lactobacillus isolates from horses.</title>
        <authorList>
            <person name="Hassan H.M."/>
        </authorList>
    </citation>
    <scope>NUCLEOTIDE SEQUENCE [LARGE SCALE GENOMIC DNA]</scope>
    <source>
        <strain evidence="2 3">1A</strain>
    </source>
</reference>
<dbReference type="PANTHER" id="PTHR10724">
    <property type="entry name" value="30S RIBOSOMAL PROTEIN S1"/>
    <property type="match status" value="1"/>
</dbReference>
<dbReference type="Proteomes" id="UP000510886">
    <property type="component" value="Chromosome"/>
</dbReference>
<dbReference type="GeneID" id="89599401"/>
<evidence type="ECO:0000313" key="2">
    <source>
        <dbReference type="EMBL" id="QLL77581.1"/>
    </source>
</evidence>
<feature type="domain" description="S1 motif" evidence="1">
    <location>
        <begin position="6"/>
        <end position="75"/>
    </location>
</feature>
<dbReference type="GO" id="GO:0003735">
    <property type="term" value="F:structural constituent of ribosome"/>
    <property type="evidence" value="ECO:0007669"/>
    <property type="project" value="TreeGrafter"/>
</dbReference>
<dbReference type="Gene3D" id="2.40.50.140">
    <property type="entry name" value="Nucleic acid-binding proteins"/>
    <property type="match status" value="1"/>
</dbReference>
<evidence type="ECO:0000259" key="1">
    <source>
        <dbReference type="PROSITE" id="PS50126"/>
    </source>
</evidence>
<dbReference type="AlphaFoldDB" id="A0A7H9EIY0"/>
<dbReference type="GO" id="GO:0005737">
    <property type="term" value="C:cytoplasm"/>
    <property type="evidence" value="ECO:0007669"/>
    <property type="project" value="UniProtKB-ARBA"/>
</dbReference>
<organism evidence="2 3">
    <name type="scientific">Ligilactobacillus saerimneri</name>
    <dbReference type="NCBI Taxonomy" id="228229"/>
    <lineage>
        <taxon>Bacteria</taxon>
        <taxon>Bacillati</taxon>
        <taxon>Bacillota</taxon>
        <taxon>Bacilli</taxon>
        <taxon>Lactobacillales</taxon>
        <taxon>Lactobacillaceae</taxon>
        <taxon>Ligilactobacillus</taxon>
    </lineage>
</organism>
<dbReference type="KEGG" id="lsw:GTO87_02460"/>
<dbReference type="SUPFAM" id="SSF50249">
    <property type="entry name" value="Nucleic acid-binding proteins"/>
    <property type="match status" value="1"/>
</dbReference>
<dbReference type="FunFam" id="2.40.50.140:FF:000051">
    <property type="entry name" value="RNA-binding transcriptional accessory protein"/>
    <property type="match status" value="1"/>
</dbReference>
<dbReference type="GO" id="GO:0006412">
    <property type="term" value="P:translation"/>
    <property type="evidence" value="ECO:0007669"/>
    <property type="project" value="TreeGrafter"/>
</dbReference>
<gene>
    <name evidence="2" type="ORF">GTO87_02460</name>
</gene>
<protein>
    <submittedName>
        <fullName evidence="2">S1 RNA-binding domain-containing protein</fullName>
    </submittedName>
</protein>
<name>A0A7H9EIY0_9LACO</name>
<dbReference type="Pfam" id="PF00575">
    <property type="entry name" value="S1"/>
    <property type="match status" value="1"/>
</dbReference>
<dbReference type="InterPro" id="IPR003029">
    <property type="entry name" value="S1_domain"/>
</dbReference>
<dbReference type="RefSeq" id="WP_027826667.1">
    <property type="nucleotide sequence ID" value="NZ_CP047418.1"/>
</dbReference>
<dbReference type="PROSITE" id="PS50126">
    <property type="entry name" value="S1"/>
    <property type="match status" value="1"/>
</dbReference>
<dbReference type="GO" id="GO:0003729">
    <property type="term" value="F:mRNA binding"/>
    <property type="evidence" value="ECO:0007669"/>
    <property type="project" value="UniProtKB-ARBA"/>
</dbReference>